<name>A0A378SFP3_9MYCO</name>
<dbReference type="Proteomes" id="UP000254291">
    <property type="component" value="Unassembled WGS sequence"/>
</dbReference>
<dbReference type="AlphaFoldDB" id="A0A378SFP3"/>
<evidence type="ECO:0000313" key="1">
    <source>
        <dbReference type="EMBL" id="STZ40958.1"/>
    </source>
</evidence>
<accession>A0A378SFP3</accession>
<proteinExistence type="predicted"/>
<organism evidence="1 2">
    <name type="scientific">Mycolicibacterium gilvum</name>
    <dbReference type="NCBI Taxonomy" id="1804"/>
    <lineage>
        <taxon>Bacteria</taxon>
        <taxon>Bacillati</taxon>
        <taxon>Actinomycetota</taxon>
        <taxon>Actinomycetes</taxon>
        <taxon>Mycobacteriales</taxon>
        <taxon>Mycobacteriaceae</taxon>
        <taxon>Mycolicibacterium</taxon>
    </lineage>
</organism>
<gene>
    <name evidence="1" type="ORF">NCTC10742_00158</name>
</gene>
<reference evidence="1 2" key="1">
    <citation type="submission" date="2018-06" db="EMBL/GenBank/DDBJ databases">
        <authorList>
            <consortium name="Pathogen Informatics"/>
            <person name="Doyle S."/>
        </authorList>
    </citation>
    <scope>NUCLEOTIDE SEQUENCE [LARGE SCALE GENOMIC DNA]</scope>
    <source>
        <strain evidence="1 2">NCTC10742</strain>
    </source>
</reference>
<dbReference type="EMBL" id="UGQM01000001">
    <property type="protein sequence ID" value="STZ40958.1"/>
    <property type="molecule type" value="Genomic_DNA"/>
</dbReference>
<evidence type="ECO:0000313" key="2">
    <source>
        <dbReference type="Proteomes" id="UP000254291"/>
    </source>
</evidence>
<protein>
    <submittedName>
        <fullName evidence="1">FAD linked oxidase domain-containing protein</fullName>
    </submittedName>
</protein>
<sequence>MRDRAIAAVPYVPADLETWYAGIMSNYPDRHRYAADNMWTCASADELMPGSRMGRI</sequence>
<dbReference type="RefSeq" id="WP_011891512.1">
    <property type="nucleotide sequence ID" value="NZ_JACKST010000057.1"/>
</dbReference>